<organism evidence="9 10">
    <name type="scientific">Gleimia coleocanis DSM 15436</name>
    <dbReference type="NCBI Taxonomy" id="525245"/>
    <lineage>
        <taxon>Bacteria</taxon>
        <taxon>Bacillati</taxon>
        <taxon>Actinomycetota</taxon>
        <taxon>Actinomycetes</taxon>
        <taxon>Actinomycetales</taxon>
        <taxon>Actinomycetaceae</taxon>
        <taxon>Gleimia</taxon>
    </lineage>
</organism>
<dbReference type="SMART" id="SM00487">
    <property type="entry name" value="DEXDc"/>
    <property type="match status" value="1"/>
</dbReference>
<evidence type="ECO:0000259" key="8">
    <source>
        <dbReference type="PROSITE" id="PS51193"/>
    </source>
</evidence>
<feature type="domain" description="Helicase ATP-binding" evidence="8">
    <location>
        <begin position="12"/>
        <end position="314"/>
    </location>
</feature>
<dbReference type="PROSITE" id="PS51193">
    <property type="entry name" value="HELICASE_ATP_BIND_2"/>
    <property type="match status" value="1"/>
</dbReference>
<keyword evidence="4" id="KW-0067">ATP-binding</keyword>
<comment type="caution">
    <text evidence="9">The sequence shown here is derived from an EMBL/GenBank/DDBJ whole genome shotgun (WGS) entry which is preliminary data.</text>
</comment>
<comment type="cofactor">
    <cofactor evidence="1">
        <name>[4Fe-4S] cluster</name>
        <dbReference type="ChEBI" id="CHEBI:49883"/>
    </cofactor>
</comment>
<evidence type="ECO:0000313" key="10">
    <source>
        <dbReference type="Proteomes" id="UP000010301"/>
    </source>
</evidence>
<dbReference type="STRING" id="525245.HMPREF0044_1032"/>
<dbReference type="EC" id="5.6.2.3" evidence="6"/>
<accession>C0W0F4</accession>
<evidence type="ECO:0000256" key="5">
    <source>
        <dbReference type="ARBA" id="ARBA00038058"/>
    </source>
</evidence>
<comment type="similarity">
    <text evidence="5">Belongs to the helicase family. DinG subfamily.</text>
</comment>
<dbReference type="Pfam" id="PF00270">
    <property type="entry name" value="DEAD"/>
    <property type="match status" value="1"/>
</dbReference>
<dbReference type="PANTHER" id="PTHR11472">
    <property type="entry name" value="DNA REPAIR DEAD HELICASE RAD3/XP-D SUBFAMILY MEMBER"/>
    <property type="match status" value="1"/>
</dbReference>
<dbReference type="eggNOG" id="COG1199">
    <property type="taxonomic scope" value="Bacteria"/>
</dbReference>
<dbReference type="GO" id="GO:0006139">
    <property type="term" value="P:nucleobase-containing compound metabolic process"/>
    <property type="evidence" value="ECO:0007669"/>
    <property type="project" value="InterPro"/>
</dbReference>
<dbReference type="RefSeq" id="WP_006546804.1">
    <property type="nucleotide sequence ID" value="NZ_DS999543.1"/>
</dbReference>
<dbReference type="InterPro" id="IPR011545">
    <property type="entry name" value="DEAD/DEAH_box_helicase_dom"/>
</dbReference>
<evidence type="ECO:0000256" key="4">
    <source>
        <dbReference type="ARBA" id="ARBA00022840"/>
    </source>
</evidence>
<dbReference type="Gene3D" id="3.40.50.300">
    <property type="entry name" value="P-loop containing nucleotide triphosphate hydrolases"/>
    <property type="match status" value="2"/>
</dbReference>
<proteinExistence type="inferred from homology"/>
<evidence type="ECO:0000256" key="7">
    <source>
        <dbReference type="ARBA" id="ARBA00048954"/>
    </source>
</evidence>
<evidence type="ECO:0000256" key="1">
    <source>
        <dbReference type="ARBA" id="ARBA00001966"/>
    </source>
</evidence>
<sequence length="640" mass="69331">MSEETSELDLLDEVVSSFGGSARAGQQQMVRTVASALAEDKIALIQAGTGTGKSFGYLVPVMQRVANTKERVIVATATLALQRQILEKDAPCVNEHLPKPVKVAALKGWNNYLCLHKVEGGYAEEYALFPSDLVDFAPKTSSATGKEIVRVREWAKQTDTGDRDDLKPGVSDQVWRQVSVPSNECLGSTCPLRDECFPALARERATEANVVITNHAVLGIHATSENKMCGEFDALVVDEAHDLMRIVHSQATLRLHPGAAVTKMRWAGRLAGVATTAVETSLQGLEKVLEGFSEGLLRTRPEELQDAMRLLDTEVRLVLSSINTSDKDAAEKKLATGVVAELAEFLDAWDRPVESMITWVTQRDEDPAVLNCVPLDVSAPIAFNLFSEKAVVLTSATLKLGGSFGPLASEVGVYRVESELEMVDVGSPFDPAKQGILYVAAELPAPPRSGVSEEQLQTLLRLTEASGGGMLGLFSSKRAAQQAADYLRESTDLPVLLQGEDQLSNLVQEFREDSQTCLVGTMSLWQGIDIKGPNCRLVVMDRIPFPVPSDPVIEARNDEAARKGQNPFQVVSLSHASLLMAQGAGRLLRSVDDQGMVAVLDSRLATKPYGMFIRKSLPQLWPTTSIEVAVGAMKRLAEGI</sequence>
<comment type="catalytic activity">
    <reaction evidence="7">
        <text>ATP + H2O = ADP + phosphate + H(+)</text>
        <dbReference type="Rhea" id="RHEA:13065"/>
        <dbReference type="ChEBI" id="CHEBI:15377"/>
        <dbReference type="ChEBI" id="CHEBI:15378"/>
        <dbReference type="ChEBI" id="CHEBI:30616"/>
        <dbReference type="ChEBI" id="CHEBI:43474"/>
        <dbReference type="ChEBI" id="CHEBI:456216"/>
        <dbReference type="EC" id="5.6.2.3"/>
    </reaction>
</comment>
<keyword evidence="3" id="KW-0378">Hydrolase</keyword>
<dbReference type="GO" id="GO:0016818">
    <property type="term" value="F:hydrolase activity, acting on acid anhydrides, in phosphorus-containing anhydrides"/>
    <property type="evidence" value="ECO:0007669"/>
    <property type="project" value="InterPro"/>
</dbReference>
<keyword evidence="10" id="KW-1185">Reference proteome</keyword>
<dbReference type="SUPFAM" id="SSF52540">
    <property type="entry name" value="P-loop containing nucleoside triphosphate hydrolases"/>
    <property type="match status" value="1"/>
</dbReference>
<evidence type="ECO:0000256" key="3">
    <source>
        <dbReference type="ARBA" id="ARBA00022801"/>
    </source>
</evidence>
<dbReference type="AlphaFoldDB" id="C0W0F4"/>
<name>C0W0F4_9ACTO</name>
<dbReference type="InterPro" id="IPR027417">
    <property type="entry name" value="P-loop_NTPase"/>
</dbReference>
<keyword evidence="2" id="KW-0547">Nucleotide-binding</keyword>
<dbReference type="GO" id="GO:0003676">
    <property type="term" value="F:nucleic acid binding"/>
    <property type="evidence" value="ECO:0007669"/>
    <property type="project" value="InterPro"/>
</dbReference>
<dbReference type="InterPro" id="IPR045028">
    <property type="entry name" value="DinG/Rad3-like"/>
</dbReference>
<dbReference type="EMBL" id="ACFG01000030">
    <property type="protein sequence ID" value="EEH64013.1"/>
    <property type="molecule type" value="Genomic_DNA"/>
</dbReference>
<dbReference type="GO" id="GO:0005524">
    <property type="term" value="F:ATP binding"/>
    <property type="evidence" value="ECO:0007669"/>
    <property type="project" value="UniProtKB-KW"/>
</dbReference>
<dbReference type="HOGENOM" id="CLU_012117_2_0_11"/>
<dbReference type="InterPro" id="IPR006555">
    <property type="entry name" value="ATP-dep_Helicase_C"/>
</dbReference>
<dbReference type="PANTHER" id="PTHR11472:SF34">
    <property type="entry name" value="REGULATOR OF TELOMERE ELONGATION HELICASE 1"/>
    <property type="match status" value="1"/>
</dbReference>
<dbReference type="SMART" id="SM00491">
    <property type="entry name" value="HELICc2"/>
    <property type="match status" value="1"/>
</dbReference>
<reference evidence="9 10" key="1">
    <citation type="submission" date="2009-01" db="EMBL/GenBank/DDBJ databases">
        <authorList>
            <person name="Qin X."/>
            <person name="Bachman B."/>
            <person name="Battles P."/>
            <person name="Bell A."/>
            <person name="Bess C."/>
            <person name="Bickham C."/>
            <person name="Chaboub L."/>
            <person name="Chen D."/>
            <person name="Coyle M."/>
            <person name="Deiros D.R."/>
            <person name="Dinh H."/>
            <person name="Forbes L."/>
            <person name="Fowler G."/>
            <person name="Francisco L."/>
            <person name="Fu Q."/>
            <person name="Gubbala S."/>
            <person name="Hale W."/>
            <person name="Han Y."/>
            <person name="Hemphill L."/>
            <person name="Highlander S.K."/>
            <person name="Hirani K."/>
            <person name="Hogues M."/>
            <person name="Jackson L."/>
            <person name="Jakkamsetti A."/>
            <person name="Javaid M."/>
            <person name="Jiang H."/>
            <person name="Korchina V."/>
            <person name="Kovar C."/>
            <person name="Lara F."/>
            <person name="Lee S."/>
            <person name="Mata R."/>
            <person name="Mathew T."/>
            <person name="Moen C."/>
            <person name="Morales K."/>
            <person name="Munidasa M."/>
            <person name="Nazareth L."/>
            <person name="Ngo R."/>
            <person name="Nguyen L."/>
            <person name="Okwuonu G."/>
            <person name="Ongeri F."/>
            <person name="Patil S."/>
            <person name="Petrosino J."/>
            <person name="Pham C."/>
            <person name="Pham P."/>
            <person name="Pu L.-L."/>
            <person name="Puazo M."/>
            <person name="Raj R."/>
            <person name="Reid J."/>
            <person name="Rouhana J."/>
            <person name="Saada N."/>
            <person name="Shang Y."/>
            <person name="Simmons D."/>
            <person name="Thornton R."/>
            <person name="Warren J."/>
            <person name="Weissenberger G."/>
            <person name="Zhang J."/>
            <person name="Zhang L."/>
            <person name="Zhou C."/>
            <person name="Zhu D."/>
            <person name="Muzny D."/>
            <person name="Worley K."/>
            <person name="Gibbs R."/>
        </authorList>
    </citation>
    <scope>NUCLEOTIDE SEQUENCE [LARGE SCALE GENOMIC DNA]</scope>
    <source>
        <strain evidence="9 10">DSM 15436</strain>
    </source>
</reference>
<evidence type="ECO:0000256" key="2">
    <source>
        <dbReference type="ARBA" id="ARBA00022741"/>
    </source>
</evidence>
<dbReference type="InterPro" id="IPR014001">
    <property type="entry name" value="Helicase_ATP-bd"/>
</dbReference>
<dbReference type="GO" id="GO:0043139">
    <property type="term" value="F:5'-3' DNA helicase activity"/>
    <property type="evidence" value="ECO:0007669"/>
    <property type="project" value="UniProtKB-EC"/>
</dbReference>
<dbReference type="Proteomes" id="UP000010301">
    <property type="component" value="Unassembled WGS sequence"/>
</dbReference>
<evidence type="ECO:0000256" key="6">
    <source>
        <dbReference type="ARBA" id="ARBA00044969"/>
    </source>
</evidence>
<dbReference type="InterPro" id="IPR014013">
    <property type="entry name" value="Helic_SF1/SF2_ATP-bd_DinG/Rad3"/>
</dbReference>
<dbReference type="Pfam" id="PF13307">
    <property type="entry name" value="Helicase_C_2"/>
    <property type="match status" value="1"/>
</dbReference>
<protein>
    <recommendedName>
        <fullName evidence="6">DNA 5'-3' helicase</fullName>
        <ecNumber evidence="6">5.6.2.3</ecNumber>
    </recommendedName>
</protein>
<dbReference type="OrthoDB" id="9805194at2"/>
<evidence type="ECO:0000313" key="9">
    <source>
        <dbReference type="EMBL" id="EEH64013.1"/>
    </source>
</evidence>
<gene>
    <name evidence="9" type="ORF">HMPREF0044_1032</name>
</gene>